<dbReference type="InterPro" id="IPR044927">
    <property type="entry name" value="Endonuclea_NS_2"/>
</dbReference>
<evidence type="ECO:0000259" key="1">
    <source>
        <dbReference type="SMART" id="SM00892"/>
    </source>
</evidence>
<feature type="domain" description="DNA/RNA non-specific endonuclease/pyrophosphatase/phosphodiesterase" evidence="1">
    <location>
        <begin position="86"/>
        <end position="262"/>
    </location>
</feature>
<sequence length="286" mass="32079">MKTKKIRRTILTIAILTIAILAVGYLGGRNNVLQNVFPTTVATEQPAKQTPPVSPDYQAIADQDFKSGAAAYLPINNDQSQLTATDWQGEKIVYGQLDQLNRTTSVTAYLSKRNLGKSEGRTRQIWNPTGWHNQPLIVNGRRITSQNRGHLIAYTLTFNFDQNGSFQAGQPGSLDNPLNLATQSAYSNQKTMQIFEEKVRTALEANKKVIYKVTTVFRGNELMPRGYWVQAISTDGTLNFNDYVWNVEPGVAFDYMTGRSHLDASMQVKDGQNIVDRTKQQVKQLF</sequence>
<evidence type="ECO:0000313" key="2">
    <source>
        <dbReference type="EMBL" id="AXN36046.1"/>
    </source>
</evidence>
<dbReference type="SMART" id="SM00892">
    <property type="entry name" value="Endonuclease_NS"/>
    <property type="match status" value="1"/>
</dbReference>
<dbReference type="EMBL" id="CP031003">
    <property type="protein sequence ID" value="AXN36046.1"/>
    <property type="molecule type" value="Genomic_DNA"/>
</dbReference>
<organism evidence="2 3">
    <name type="scientific">Latilactobacillus curvatus</name>
    <name type="common">Lactobacillus curvatus</name>
    <dbReference type="NCBI Taxonomy" id="28038"/>
    <lineage>
        <taxon>Bacteria</taxon>
        <taxon>Bacillati</taxon>
        <taxon>Bacillota</taxon>
        <taxon>Bacilli</taxon>
        <taxon>Lactobacillales</taxon>
        <taxon>Lactobacillaceae</taxon>
        <taxon>Latilactobacillus</taxon>
    </lineage>
</organism>
<evidence type="ECO:0000313" key="3">
    <source>
        <dbReference type="Proteomes" id="UP000257607"/>
    </source>
</evidence>
<dbReference type="Gene3D" id="3.40.570.10">
    <property type="entry name" value="Extracellular Endonuclease, subunit A"/>
    <property type="match status" value="1"/>
</dbReference>
<keyword evidence="2" id="KW-0540">Nuclease</keyword>
<dbReference type="Proteomes" id="UP000257607">
    <property type="component" value="Chromosome"/>
</dbReference>
<dbReference type="RefSeq" id="WP_116843614.1">
    <property type="nucleotide sequence ID" value="NZ_CP016221.1"/>
</dbReference>
<dbReference type="InterPro" id="IPR044929">
    <property type="entry name" value="DNA/RNA_non-sp_Endonuclease_sf"/>
</dbReference>
<reference evidence="2 3" key="1">
    <citation type="submission" date="2018-07" db="EMBL/GenBank/DDBJ databases">
        <title>Lactobacillus curvatus genome sequence.</title>
        <authorList>
            <person name="Prechtl R."/>
        </authorList>
    </citation>
    <scope>NUCLEOTIDE SEQUENCE [LARGE SCALE GENOMIC DNA]</scope>
    <source>
        <strain evidence="2 3">TMW 1.1928</strain>
    </source>
</reference>
<protein>
    <submittedName>
        <fullName evidence="2">DNA/RNA non-specific endonuclease</fullName>
    </submittedName>
</protein>
<dbReference type="GO" id="GO:0016787">
    <property type="term" value="F:hydrolase activity"/>
    <property type="evidence" value="ECO:0007669"/>
    <property type="project" value="InterPro"/>
</dbReference>
<name>A0A385AFF1_LATCU</name>
<dbReference type="GO" id="GO:0003676">
    <property type="term" value="F:nucleic acid binding"/>
    <property type="evidence" value="ECO:0007669"/>
    <property type="project" value="InterPro"/>
</dbReference>
<gene>
    <name evidence="2" type="ORF">DT351_06580</name>
</gene>
<keyword evidence="2" id="KW-0378">Hydrolase</keyword>
<dbReference type="InterPro" id="IPR001604">
    <property type="entry name" value="Endo_G_ENPP1-like_dom"/>
</dbReference>
<keyword evidence="2" id="KW-0255">Endonuclease</keyword>
<dbReference type="GO" id="GO:0046872">
    <property type="term" value="F:metal ion binding"/>
    <property type="evidence" value="ECO:0007669"/>
    <property type="project" value="InterPro"/>
</dbReference>
<accession>A0A385AFF1</accession>
<dbReference type="AlphaFoldDB" id="A0A385AFF1"/>
<proteinExistence type="predicted"/>
<dbReference type="Pfam" id="PF13930">
    <property type="entry name" value="Endonuclea_NS_2"/>
    <property type="match status" value="1"/>
</dbReference>
<dbReference type="GO" id="GO:0004519">
    <property type="term" value="F:endonuclease activity"/>
    <property type="evidence" value="ECO:0007669"/>
    <property type="project" value="UniProtKB-KW"/>
</dbReference>